<dbReference type="InterPro" id="IPR011711">
    <property type="entry name" value="GntR_C"/>
</dbReference>
<dbReference type="Proteomes" id="UP000245876">
    <property type="component" value="Unassembled WGS sequence"/>
</dbReference>
<dbReference type="SMART" id="SM00895">
    <property type="entry name" value="FCD"/>
    <property type="match status" value="1"/>
</dbReference>
<dbReference type="SUPFAM" id="SSF48008">
    <property type="entry name" value="GntR ligand-binding domain-like"/>
    <property type="match status" value="1"/>
</dbReference>
<proteinExistence type="predicted"/>
<dbReference type="Gene3D" id="1.20.120.530">
    <property type="entry name" value="GntR ligand-binding domain-like"/>
    <property type="match status" value="1"/>
</dbReference>
<dbReference type="PANTHER" id="PTHR43537:SF44">
    <property type="entry name" value="GNTR FAMILY REGULATORY PROTEIN"/>
    <property type="match status" value="1"/>
</dbReference>
<keyword evidence="1" id="KW-0805">Transcription regulation</keyword>
<evidence type="ECO:0000313" key="6">
    <source>
        <dbReference type="Proteomes" id="UP000245876"/>
    </source>
</evidence>
<name>A0A2U2ND69_9BIFI</name>
<keyword evidence="6" id="KW-1185">Reference proteome</keyword>
<comment type="caution">
    <text evidence="5">The sequence shown here is derived from an EMBL/GenBank/DDBJ whole genome shotgun (WGS) entry which is preliminary data.</text>
</comment>
<dbReference type="Pfam" id="PF07729">
    <property type="entry name" value="FCD"/>
    <property type="match status" value="1"/>
</dbReference>
<reference evidence="5 6" key="1">
    <citation type="journal article" date="2018" name="Int. J. Syst. Evol. Microbiol.">
        <title>Bifidobacterium callitrichidarum sp. nov. from the faeces of the emperor tamarin (Saguinus imperator).</title>
        <authorList>
            <person name="Modesto M."/>
            <person name="Michelini S."/>
            <person name="Sansosti M.C."/>
            <person name="De Filippo C."/>
            <person name="Cavalieri D."/>
            <person name="Qvirist L."/>
            <person name="Andlid T."/>
            <person name="Spiezio C."/>
            <person name="Sandri C."/>
            <person name="Pascarelli S."/>
            <person name="Sgorbati B."/>
            <person name="Mattarelli P."/>
        </authorList>
    </citation>
    <scope>NUCLEOTIDE SEQUENCE [LARGE SCALE GENOMIC DNA]</scope>
    <source>
        <strain evidence="5 6">TRI 5</strain>
    </source>
</reference>
<gene>
    <name evidence="5" type="ORF">DF196_00230</name>
</gene>
<organism evidence="5 6">
    <name type="scientific">Bifidobacterium callitrichidarum</name>
    <dbReference type="NCBI Taxonomy" id="2052941"/>
    <lineage>
        <taxon>Bacteria</taxon>
        <taxon>Bacillati</taxon>
        <taxon>Actinomycetota</taxon>
        <taxon>Actinomycetes</taxon>
        <taxon>Bifidobacteriales</taxon>
        <taxon>Bifidobacteriaceae</taxon>
        <taxon>Bifidobacterium</taxon>
    </lineage>
</organism>
<evidence type="ECO:0000256" key="2">
    <source>
        <dbReference type="ARBA" id="ARBA00023125"/>
    </source>
</evidence>
<protein>
    <submittedName>
        <fullName evidence="5">GntR family transcriptional regulator</fullName>
    </submittedName>
</protein>
<keyword evidence="2" id="KW-0238">DNA-binding</keyword>
<evidence type="ECO:0000313" key="5">
    <source>
        <dbReference type="EMBL" id="PWG67073.1"/>
    </source>
</evidence>
<evidence type="ECO:0000256" key="1">
    <source>
        <dbReference type="ARBA" id="ARBA00023015"/>
    </source>
</evidence>
<evidence type="ECO:0000256" key="3">
    <source>
        <dbReference type="ARBA" id="ARBA00023163"/>
    </source>
</evidence>
<accession>A0A2U2ND69</accession>
<dbReference type="EMBL" id="QFFM01000001">
    <property type="protein sequence ID" value="PWG67073.1"/>
    <property type="molecule type" value="Genomic_DNA"/>
</dbReference>
<dbReference type="OrthoDB" id="4164516at2"/>
<dbReference type="InterPro" id="IPR036390">
    <property type="entry name" value="WH_DNA-bd_sf"/>
</dbReference>
<dbReference type="SUPFAM" id="SSF46785">
    <property type="entry name" value="Winged helix' DNA-binding domain"/>
    <property type="match status" value="1"/>
</dbReference>
<dbReference type="Gene3D" id="1.10.10.10">
    <property type="entry name" value="Winged helix-like DNA-binding domain superfamily/Winged helix DNA-binding domain"/>
    <property type="match status" value="1"/>
</dbReference>
<dbReference type="AlphaFoldDB" id="A0A2U2ND69"/>
<evidence type="ECO:0000259" key="4">
    <source>
        <dbReference type="SMART" id="SM00895"/>
    </source>
</evidence>
<dbReference type="PANTHER" id="PTHR43537">
    <property type="entry name" value="TRANSCRIPTIONAL REGULATOR, GNTR FAMILY"/>
    <property type="match status" value="1"/>
</dbReference>
<dbReference type="InterPro" id="IPR036388">
    <property type="entry name" value="WH-like_DNA-bd_sf"/>
</dbReference>
<keyword evidence="3" id="KW-0804">Transcription</keyword>
<dbReference type="InterPro" id="IPR008920">
    <property type="entry name" value="TF_FadR/GntR_C"/>
</dbReference>
<feature type="domain" description="GntR C-terminal" evidence="4">
    <location>
        <begin position="94"/>
        <end position="218"/>
    </location>
</feature>
<dbReference type="GO" id="GO:0003677">
    <property type="term" value="F:DNA binding"/>
    <property type="evidence" value="ECO:0007669"/>
    <property type="project" value="UniProtKB-KW"/>
</dbReference>
<sequence length="230" mass="24798">MSLHDRLLDEWGMAVVGGAVTAGERLPEPDMGGDAAPSRTVTREVTRVLESMGLVSVKRKAGATANPIEAWNILDPQVIRWRLRGPHRIAALHELSQLRAAVEPAAARLAATEATPEHWATLTEAAIGMVAHSDHADESEYLEADILFHRTLLEASGNLMFAALGEVIASTLTGRTQHELMPKTADQTALNWHTEVAALIRKGDGAAAEATMRRIVDESDQAISHIAGDR</sequence>